<evidence type="ECO:0000313" key="1">
    <source>
        <dbReference type="EMBL" id="CAI9542351.1"/>
    </source>
</evidence>
<dbReference type="Proteomes" id="UP001162483">
    <property type="component" value="Unassembled WGS sequence"/>
</dbReference>
<name>A0ABN9B2B7_9NEOB</name>
<protein>
    <submittedName>
        <fullName evidence="1">Uncharacterized protein</fullName>
    </submittedName>
</protein>
<gene>
    <name evidence="1" type="ORF">SPARVUS_LOCUS2084894</name>
</gene>
<sequence length="131" mass="15086">MYIHMHKHTHMYMHTHTDTCTHTRIHVQAHRQMYRYTHVHTHRHTHTPKKSCSTSLFTHRARYCTLGGGREHSTVLPLLSLWSAIEQSDGSQCQRQIRPELQACKTALGDTLAPTIISTCQESENFSPNLG</sequence>
<accession>A0ABN9B2B7</accession>
<feature type="non-terminal residue" evidence="1">
    <location>
        <position position="131"/>
    </location>
</feature>
<dbReference type="EMBL" id="CATNWA010002194">
    <property type="protein sequence ID" value="CAI9542351.1"/>
    <property type="molecule type" value="Genomic_DNA"/>
</dbReference>
<comment type="caution">
    <text evidence="1">The sequence shown here is derived from an EMBL/GenBank/DDBJ whole genome shotgun (WGS) entry which is preliminary data.</text>
</comment>
<reference evidence="1" key="1">
    <citation type="submission" date="2023-05" db="EMBL/GenBank/DDBJ databases">
        <authorList>
            <person name="Stuckert A."/>
        </authorList>
    </citation>
    <scope>NUCLEOTIDE SEQUENCE</scope>
</reference>
<proteinExistence type="predicted"/>
<organism evidence="1 2">
    <name type="scientific">Staurois parvus</name>
    <dbReference type="NCBI Taxonomy" id="386267"/>
    <lineage>
        <taxon>Eukaryota</taxon>
        <taxon>Metazoa</taxon>
        <taxon>Chordata</taxon>
        <taxon>Craniata</taxon>
        <taxon>Vertebrata</taxon>
        <taxon>Euteleostomi</taxon>
        <taxon>Amphibia</taxon>
        <taxon>Batrachia</taxon>
        <taxon>Anura</taxon>
        <taxon>Neobatrachia</taxon>
        <taxon>Ranoidea</taxon>
        <taxon>Ranidae</taxon>
        <taxon>Staurois</taxon>
    </lineage>
</organism>
<keyword evidence="2" id="KW-1185">Reference proteome</keyword>
<evidence type="ECO:0000313" key="2">
    <source>
        <dbReference type="Proteomes" id="UP001162483"/>
    </source>
</evidence>